<sequence>MLMQISDFKIGVRFSNSAQDFLCTDVGTRTVAAIPLTGHDAAWLQGPPYLVKEVLFTEADLEPLFLSVEHAISQVVSDTRGITYSVGASRKIMEGRFSEDTRAYPYPGLLKIDRFINGEIYRPYAAKRCGDGWVVKVIILYKEEFVEVRDVVLREAPVAKDEDYMVCRIRNEK</sequence>
<evidence type="ECO:0000313" key="2">
    <source>
        <dbReference type="Proteomes" id="UP000637061"/>
    </source>
</evidence>
<evidence type="ECO:0000313" key="1">
    <source>
        <dbReference type="EMBL" id="MBI6885151.1"/>
    </source>
</evidence>
<reference evidence="1" key="1">
    <citation type="submission" date="2020-12" db="EMBL/GenBank/DDBJ databases">
        <title>Enhanced detection system for hospital associated transmission using whole genome sequencing surveillance.</title>
        <authorList>
            <person name="Harrison L.H."/>
            <person name="Van Tyne D."/>
            <person name="Marsh J.W."/>
            <person name="Griffith M.P."/>
            <person name="Snyder D.J."/>
            <person name="Cooper V.S."/>
            <person name="Mustapha M."/>
        </authorList>
    </citation>
    <scope>NUCLEOTIDE SEQUENCE</scope>
    <source>
        <strain evidence="1">PSB00042</strain>
    </source>
</reference>
<dbReference type="EMBL" id="JAEHTE010000015">
    <property type="protein sequence ID" value="MBI6885151.1"/>
    <property type="molecule type" value="Genomic_DNA"/>
</dbReference>
<accession>A0A8I1EGD5</accession>
<dbReference type="Proteomes" id="UP000637061">
    <property type="component" value="Unassembled WGS sequence"/>
</dbReference>
<dbReference type="AlphaFoldDB" id="A0A8I1EGD5"/>
<dbReference type="RefSeq" id="WP_198747554.1">
    <property type="nucleotide sequence ID" value="NZ_JAEHTE010000015.1"/>
</dbReference>
<protein>
    <submittedName>
        <fullName evidence="1">Uncharacterized protein</fullName>
    </submittedName>
</protein>
<gene>
    <name evidence="1" type="ORF">JEU22_14645</name>
</gene>
<organism evidence="1 2">
    <name type="scientific">Pseudomonas putida</name>
    <name type="common">Arthrobacter siderocapsulatus</name>
    <dbReference type="NCBI Taxonomy" id="303"/>
    <lineage>
        <taxon>Bacteria</taxon>
        <taxon>Pseudomonadati</taxon>
        <taxon>Pseudomonadota</taxon>
        <taxon>Gammaproteobacteria</taxon>
        <taxon>Pseudomonadales</taxon>
        <taxon>Pseudomonadaceae</taxon>
        <taxon>Pseudomonas</taxon>
    </lineage>
</organism>
<comment type="caution">
    <text evidence="1">The sequence shown here is derived from an EMBL/GenBank/DDBJ whole genome shotgun (WGS) entry which is preliminary data.</text>
</comment>
<proteinExistence type="predicted"/>
<name>A0A8I1EGD5_PSEPU</name>